<keyword evidence="1" id="KW-0812">Transmembrane</keyword>
<feature type="non-terminal residue" evidence="2">
    <location>
        <position position="1"/>
    </location>
</feature>
<gene>
    <name evidence="2" type="ORF">S03H2_18149</name>
</gene>
<proteinExistence type="predicted"/>
<feature type="transmembrane region" description="Helical" evidence="1">
    <location>
        <begin position="6"/>
        <end position="24"/>
    </location>
</feature>
<comment type="caution">
    <text evidence="2">The sequence shown here is derived from an EMBL/GenBank/DDBJ whole genome shotgun (WGS) entry which is preliminary data.</text>
</comment>
<evidence type="ECO:0000313" key="2">
    <source>
        <dbReference type="EMBL" id="GAH36561.1"/>
    </source>
</evidence>
<reference evidence="2" key="1">
    <citation type="journal article" date="2014" name="Front. Microbiol.">
        <title>High frequency of phylogenetically diverse reductive dehalogenase-homologous genes in deep subseafloor sedimentary metagenomes.</title>
        <authorList>
            <person name="Kawai M."/>
            <person name="Futagami T."/>
            <person name="Toyoda A."/>
            <person name="Takaki Y."/>
            <person name="Nishi S."/>
            <person name="Hori S."/>
            <person name="Arai W."/>
            <person name="Tsubouchi T."/>
            <person name="Morono Y."/>
            <person name="Uchiyama I."/>
            <person name="Ito T."/>
            <person name="Fujiyama A."/>
            <person name="Inagaki F."/>
            <person name="Takami H."/>
        </authorList>
    </citation>
    <scope>NUCLEOTIDE SEQUENCE</scope>
    <source>
        <strain evidence="2">Expedition CK06-06</strain>
    </source>
</reference>
<name>X1ET62_9ZZZZ</name>
<dbReference type="EMBL" id="BARU01009402">
    <property type="protein sequence ID" value="GAH36561.1"/>
    <property type="molecule type" value="Genomic_DNA"/>
</dbReference>
<keyword evidence="1" id="KW-0472">Membrane</keyword>
<accession>X1ET62</accession>
<evidence type="ECO:0000256" key="1">
    <source>
        <dbReference type="SAM" id="Phobius"/>
    </source>
</evidence>
<organism evidence="2">
    <name type="scientific">marine sediment metagenome</name>
    <dbReference type="NCBI Taxonomy" id="412755"/>
    <lineage>
        <taxon>unclassified sequences</taxon>
        <taxon>metagenomes</taxon>
        <taxon>ecological metagenomes</taxon>
    </lineage>
</organism>
<sequence>RQSRLPVYVMGLLVCAVILLIQDLDRPTSGFIHVSQQPMVDAVTGIVTGENPPQ</sequence>
<dbReference type="AlphaFoldDB" id="X1ET62"/>
<keyword evidence="1" id="KW-1133">Transmembrane helix</keyword>
<protein>
    <submittedName>
        <fullName evidence="2">Uncharacterized protein</fullName>
    </submittedName>
</protein>